<dbReference type="AlphaFoldDB" id="A0A2I2EYE2"/>
<dbReference type="PANTHER" id="PTHR13789">
    <property type="entry name" value="MONOOXYGENASE"/>
    <property type="match status" value="1"/>
</dbReference>
<name>A0A2I2EYE2_ASPCN</name>
<evidence type="ECO:0000256" key="4">
    <source>
        <dbReference type="ARBA" id="ARBA00023002"/>
    </source>
</evidence>
<feature type="signal peptide" evidence="6">
    <location>
        <begin position="1"/>
        <end position="18"/>
    </location>
</feature>
<keyword evidence="2" id="KW-0285">Flavoprotein</keyword>
<evidence type="ECO:0000256" key="6">
    <source>
        <dbReference type="SAM" id="SignalP"/>
    </source>
</evidence>
<keyword evidence="6" id="KW-0732">Signal</keyword>
<reference evidence="8 9" key="1">
    <citation type="submission" date="2017-12" db="EMBL/GenBank/DDBJ databases">
        <authorList>
            <consortium name="DOE Joint Genome Institute"/>
            <person name="Haridas S."/>
            <person name="Kjaerbolling I."/>
            <person name="Vesth T.C."/>
            <person name="Frisvad J.C."/>
            <person name="Nybo J.L."/>
            <person name="Theobald S."/>
            <person name="Kuo A."/>
            <person name="Bowyer P."/>
            <person name="Matsuda Y."/>
            <person name="Mondo S."/>
            <person name="Lyhne E.K."/>
            <person name="Kogle M.E."/>
            <person name="Clum A."/>
            <person name="Lipzen A."/>
            <person name="Salamov A."/>
            <person name="Ngan C.Y."/>
            <person name="Daum C."/>
            <person name="Chiniquy J."/>
            <person name="Barry K."/>
            <person name="LaButti K."/>
            <person name="Simmons B.A."/>
            <person name="Magnuson J.K."/>
            <person name="Mortensen U.H."/>
            <person name="Larsen T.O."/>
            <person name="Grigoriev I.V."/>
            <person name="Baker S.E."/>
            <person name="Andersen M.R."/>
            <person name="Nordberg H.P."/>
            <person name="Cantor M.N."/>
            <person name="Hua S.X."/>
        </authorList>
    </citation>
    <scope>NUCLEOTIDE SEQUENCE [LARGE SCALE GENOMIC DNA]</scope>
    <source>
        <strain evidence="8 9">CBS 102.13</strain>
    </source>
</reference>
<gene>
    <name evidence="8" type="ORF">BDW47DRAFT_114110</name>
</gene>
<evidence type="ECO:0000313" key="9">
    <source>
        <dbReference type="Proteomes" id="UP000234585"/>
    </source>
</evidence>
<keyword evidence="5" id="KW-0503">Monooxygenase</keyword>
<dbReference type="GO" id="GO:0004497">
    <property type="term" value="F:monooxygenase activity"/>
    <property type="evidence" value="ECO:0007669"/>
    <property type="project" value="UniProtKB-KW"/>
</dbReference>
<keyword evidence="9" id="KW-1185">Reference proteome</keyword>
<dbReference type="SUPFAM" id="SSF51905">
    <property type="entry name" value="FAD/NAD(P)-binding domain"/>
    <property type="match status" value="1"/>
</dbReference>
<keyword evidence="3" id="KW-0274">FAD</keyword>
<evidence type="ECO:0000256" key="3">
    <source>
        <dbReference type="ARBA" id="ARBA00022827"/>
    </source>
</evidence>
<dbReference type="GO" id="GO:0071949">
    <property type="term" value="F:FAD binding"/>
    <property type="evidence" value="ECO:0007669"/>
    <property type="project" value="InterPro"/>
</dbReference>
<feature type="domain" description="FAD-binding" evidence="7">
    <location>
        <begin position="5"/>
        <end position="328"/>
    </location>
</feature>
<feature type="chain" id="PRO_5014173964" evidence="6">
    <location>
        <begin position="19"/>
        <end position="445"/>
    </location>
</feature>
<evidence type="ECO:0000259" key="7">
    <source>
        <dbReference type="Pfam" id="PF01494"/>
    </source>
</evidence>
<dbReference type="GeneID" id="36521743"/>
<dbReference type="EMBL" id="KZ559211">
    <property type="protein sequence ID" value="PLB33370.1"/>
    <property type="molecule type" value="Genomic_DNA"/>
</dbReference>
<evidence type="ECO:0000256" key="5">
    <source>
        <dbReference type="ARBA" id="ARBA00023033"/>
    </source>
</evidence>
<keyword evidence="4" id="KW-0560">Oxidoreductase</keyword>
<accession>A0A2I2EYE2</accession>
<dbReference type="PANTHER" id="PTHR13789:SF309">
    <property type="entry name" value="PUTATIVE (AFU_ORTHOLOGUE AFUA_6G14510)-RELATED"/>
    <property type="match status" value="1"/>
</dbReference>
<protein>
    <submittedName>
        <fullName evidence="8">FAD/NAD(P)-binding domain-containing protein</fullName>
    </submittedName>
</protein>
<comment type="similarity">
    <text evidence="1">Belongs to the paxM FAD-dependent monooxygenase family.</text>
</comment>
<dbReference type="InterPro" id="IPR036188">
    <property type="entry name" value="FAD/NAD-bd_sf"/>
</dbReference>
<evidence type="ECO:0000256" key="2">
    <source>
        <dbReference type="ARBA" id="ARBA00022630"/>
    </source>
</evidence>
<evidence type="ECO:0000256" key="1">
    <source>
        <dbReference type="ARBA" id="ARBA00007992"/>
    </source>
</evidence>
<proteinExistence type="inferred from homology"/>
<sequence length="445" mass="48333">MPRKIAIIGAGIAGLASAISLSNELTPKVSGLEIIVYERSKELSTAGGAISLTPIAQRHLDDLGVLSKLNQMGPEAGVEVDTIDLFALNSGRHLGPLRVTASKDAGCDNFKGRRVKRISLALAMVAAIEDLPNVSILYGKKLTGGDTTDDGVTLTFDDGTSASADLALGCDGVHSPTRTRIVDPGNESKYSGVSFVQSITSAVDASHPTRSETTSLHIGRHGSILTSFCDPNREKLFVAAVLKVNELLIERYYAALEGDAAAQNSMKMSLRYLVRNQSNNSRVPTLRKMVDHAEDWDLCPVYQVRPGRPWHRGRIMLLGDAAHAMPPRDESTTHALEDAIIFSRTLSHNVGQPIANSFQEFECERRAFIDNAFDESFHLWQRNQDLAASLNYLKDPMSPVSRPASPDVNVDRIPPLSVPMPMNDSFSDLSVCSLTQEYLGSHGII</sequence>
<dbReference type="RefSeq" id="XP_024667382.1">
    <property type="nucleotide sequence ID" value="XM_024814583.1"/>
</dbReference>
<dbReference type="InterPro" id="IPR002938">
    <property type="entry name" value="FAD-bd"/>
</dbReference>
<dbReference type="Pfam" id="PF01494">
    <property type="entry name" value="FAD_binding_3"/>
    <property type="match status" value="1"/>
</dbReference>
<dbReference type="Proteomes" id="UP000234585">
    <property type="component" value="Unassembled WGS sequence"/>
</dbReference>
<dbReference type="InterPro" id="IPR050493">
    <property type="entry name" value="FAD-dep_Monooxygenase_BioMet"/>
</dbReference>
<organism evidence="8 9">
    <name type="scientific">Aspergillus candidus</name>
    <dbReference type="NCBI Taxonomy" id="41067"/>
    <lineage>
        <taxon>Eukaryota</taxon>
        <taxon>Fungi</taxon>
        <taxon>Dikarya</taxon>
        <taxon>Ascomycota</taxon>
        <taxon>Pezizomycotina</taxon>
        <taxon>Eurotiomycetes</taxon>
        <taxon>Eurotiomycetidae</taxon>
        <taxon>Eurotiales</taxon>
        <taxon>Aspergillaceae</taxon>
        <taxon>Aspergillus</taxon>
        <taxon>Aspergillus subgen. Circumdati</taxon>
    </lineage>
</organism>
<dbReference type="PRINTS" id="PR00420">
    <property type="entry name" value="RNGMNOXGNASE"/>
</dbReference>
<evidence type="ECO:0000313" key="8">
    <source>
        <dbReference type="EMBL" id="PLB33370.1"/>
    </source>
</evidence>
<dbReference type="Gene3D" id="3.50.50.60">
    <property type="entry name" value="FAD/NAD(P)-binding domain"/>
    <property type="match status" value="1"/>
</dbReference>
<dbReference type="STRING" id="41067.A0A2I2EYE2"/>
<dbReference type="OrthoDB" id="16820at2759"/>